<sequence length="237" mass="25075">MLLGGGIIFLTLLTWVESSDMLCTSAMPGMPGIPGIPGRDGRDGQKGAKGEKGVPANSNTFSLKGEKGIVGLPGSMGKTGPKGPPGPPGDKGEVGTAGDGGMSGNHKHQYQSAFTMARATESHPAKNTAIVFNRAITNDHQDYNVTSGMFVCRIPGLYYFVYHASHSSNLCVSLYAANEKKASFCDHMSNTHQVTSGGALVQLQRDQEVWLSVNDYNGMIGIQDNDSVFSGFLVFPD</sequence>
<name>A0A8J6F9P8_ELECQ</name>
<dbReference type="SUPFAM" id="SSF49842">
    <property type="entry name" value="TNF-like"/>
    <property type="match status" value="1"/>
</dbReference>
<dbReference type="Pfam" id="PF00386">
    <property type="entry name" value="C1q"/>
    <property type="match status" value="1"/>
</dbReference>
<dbReference type="AlphaFoldDB" id="A0A8J6F9P8"/>
<dbReference type="Proteomes" id="UP000770717">
    <property type="component" value="Unassembled WGS sequence"/>
</dbReference>
<keyword evidence="9" id="KW-1185">Reference proteome</keyword>
<dbReference type="PRINTS" id="PR00007">
    <property type="entry name" value="COMPLEMNTC1Q"/>
</dbReference>
<dbReference type="InterPro" id="IPR001073">
    <property type="entry name" value="C1q_dom"/>
</dbReference>
<evidence type="ECO:0000313" key="9">
    <source>
        <dbReference type="Proteomes" id="UP000770717"/>
    </source>
</evidence>
<feature type="signal peptide" evidence="6">
    <location>
        <begin position="1"/>
        <end position="18"/>
    </location>
</feature>
<feature type="region of interest" description="Disordered" evidence="5">
    <location>
        <begin position="30"/>
        <end position="60"/>
    </location>
</feature>
<dbReference type="PANTHER" id="PTHR15427:SF29">
    <property type="entry name" value="COMPLEMENT C1Q SUBCOMPONENT SUBUNIT C"/>
    <property type="match status" value="1"/>
</dbReference>
<proteinExistence type="predicted"/>
<gene>
    <name evidence="8" type="ORF">GDO78_011358</name>
</gene>
<evidence type="ECO:0000313" key="8">
    <source>
        <dbReference type="EMBL" id="KAG9482654.1"/>
    </source>
</evidence>
<dbReference type="OrthoDB" id="8964326at2759"/>
<dbReference type="EMBL" id="WNTK01000006">
    <property type="protein sequence ID" value="KAG9482654.1"/>
    <property type="molecule type" value="Genomic_DNA"/>
</dbReference>
<organism evidence="8 9">
    <name type="scientific">Eleutherodactylus coqui</name>
    <name type="common">Puerto Rican coqui</name>
    <dbReference type="NCBI Taxonomy" id="57060"/>
    <lineage>
        <taxon>Eukaryota</taxon>
        <taxon>Metazoa</taxon>
        <taxon>Chordata</taxon>
        <taxon>Craniata</taxon>
        <taxon>Vertebrata</taxon>
        <taxon>Euteleostomi</taxon>
        <taxon>Amphibia</taxon>
        <taxon>Batrachia</taxon>
        <taxon>Anura</taxon>
        <taxon>Neobatrachia</taxon>
        <taxon>Hyloidea</taxon>
        <taxon>Eleutherodactylidae</taxon>
        <taxon>Eleutherodactylinae</taxon>
        <taxon>Eleutherodactylus</taxon>
        <taxon>Eleutherodactylus</taxon>
    </lineage>
</organism>
<dbReference type="InterPro" id="IPR008983">
    <property type="entry name" value="Tumour_necrosis_fac-like_dom"/>
</dbReference>
<feature type="chain" id="PRO_5035157019" description="C1q domain-containing protein" evidence="6">
    <location>
        <begin position="19"/>
        <end position="237"/>
    </location>
</feature>
<evidence type="ECO:0000256" key="4">
    <source>
        <dbReference type="ARBA" id="ARBA00023119"/>
    </source>
</evidence>
<reference evidence="8" key="1">
    <citation type="thesis" date="2020" institute="ProQuest LLC" country="789 East Eisenhower Parkway, Ann Arbor, MI, USA">
        <title>Comparative Genomics and Chromosome Evolution.</title>
        <authorList>
            <person name="Mudd A.B."/>
        </authorList>
    </citation>
    <scope>NUCLEOTIDE SEQUENCE</scope>
    <source>
        <strain evidence="8">HN-11 Male</strain>
        <tissue evidence="8">Kidney and liver</tissue>
    </source>
</reference>
<evidence type="ECO:0000259" key="7">
    <source>
        <dbReference type="PROSITE" id="PS50871"/>
    </source>
</evidence>
<dbReference type="Gene3D" id="2.60.120.40">
    <property type="match status" value="1"/>
</dbReference>
<protein>
    <recommendedName>
        <fullName evidence="7">C1q domain-containing protein</fullName>
    </recommendedName>
</protein>
<evidence type="ECO:0000256" key="2">
    <source>
        <dbReference type="ARBA" id="ARBA00022525"/>
    </source>
</evidence>
<feature type="domain" description="C1q" evidence="7">
    <location>
        <begin position="107"/>
        <end position="237"/>
    </location>
</feature>
<evidence type="ECO:0000256" key="3">
    <source>
        <dbReference type="ARBA" id="ARBA00022729"/>
    </source>
</evidence>
<keyword evidence="4" id="KW-0176">Collagen</keyword>
<feature type="region of interest" description="Disordered" evidence="5">
    <location>
        <begin position="72"/>
        <end position="98"/>
    </location>
</feature>
<comment type="subcellular location">
    <subcellularLocation>
        <location evidence="1">Secreted</location>
    </subcellularLocation>
</comment>
<accession>A0A8J6F9P8</accession>
<dbReference type="PROSITE" id="PS50871">
    <property type="entry name" value="C1Q"/>
    <property type="match status" value="1"/>
</dbReference>
<evidence type="ECO:0000256" key="5">
    <source>
        <dbReference type="SAM" id="MobiDB-lite"/>
    </source>
</evidence>
<dbReference type="PANTHER" id="PTHR15427">
    <property type="entry name" value="EMILIN ELASTIN MICROFIBRIL INTERFACE-LOCATED PROTEIN ELASTIN MICROFIBRIL INTERFACER"/>
    <property type="match status" value="1"/>
</dbReference>
<dbReference type="GO" id="GO:0005581">
    <property type="term" value="C:collagen trimer"/>
    <property type="evidence" value="ECO:0007669"/>
    <property type="project" value="UniProtKB-KW"/>
</dbReference>
<comment type="caution">
    <text evidence="8">The sequence shown here is derived from an EMBL/GenBank/DDBJ whole genome shotgun (WGS) entry which is preliminary data.</text>
</comment>
<evidence type="ECO:0000256" key="1">
    <source>
        <dbReference type="ARBA" id="ARBA00004613"/>
    </source>
</evidence>
<dbReference type="FunFam" id="2.60.120.40:FF:000001">
    <property type="entry name" value="Complement C1q B chain"/>
    <property type="match status" value="1"/>
</dbReference>
<dbReference type="GO" id="GO:0005576">
    <property type="term" value="C:extracellular region"/>
    <property type="evidence" value="ECO:0007669"/>
    <property type="project" value="UniProtKB-SubCell"/>
</dbReference>
<keyword evidence="2" id="KW-0964">Secreted</keyword>
<dbReference type="InterPro" id="IPR050392">
    <property type="entry name" value="Collagen/C1q_domain"/>
</dbReference>
<evidence type="ECO:0000256" key="6">
    <source>
        <dbReference type="SAM" id="SignalP"/>
    </source>
</evidence>
<feature type="compositionally biased region" description="Basic and acidic residues" evidence="5">
    <location>
        <begin position="39"/>
        <end position="52"/>
    </location>
</feature>
<dbReference type="SMART" id="SM00110">
    <property type="entry name" value="C1Q"/>
    <property type="match status" value="1"/>
</dbReference>
<keyword evidence="3 6" id="KW-0732">Signal</keyword>